<accession>A0ABR9K2N1</accession>
<evidence type="ECO:0000313" key="2">
    <source>
        <dbReference type="EMBL" id="MBE1537083.1"/>
    </source>
</evidence>
<dbReference type="RefSeq" id="WP_192763013.1">
    <property type="nucleotide sequence ID" value="NZ_JADBDZ010000001.1"/>
</dbReference>
<name>A0ABR9K2N1_9ACTN</name>
<dbReference type="EMBL" id="JADBDZ010000001">
    <property type="protein sequence ID" value="MBE1537083.1"/>
    <property type="molecule type" value="Genomic_DNA"/>
</dbReference>
<feature type="region of interest" description="Disordered" evidence="1">
    <location>
        <begin position="133"/>
        <end position="157"/>
    </location>
</feature>
<proteinExistence type="predicted"/>
<sequence>MKVMPRLLGAAIGLAALHSAIDREDGGGSVTTRDDVLFVLDGHIADWSGWTSLAEEDARRFMRLLRRRPNSLANVRAAGPLLDRCLIQGEIAGCVADEFYKEDGRILVDPGMALRDFVDGLLKELDDLHVERRRDLRPAGPGPHTAVARSRSSGGAEPGFTELRFEIRGHHAEPARTLPRIEDAPPERDRWVAFAELEEIAGLLDKGLGGTHRVGCVQRFSEEIRTASGEVADGLLLTAGSLRELLAYTGFGKSVVLVESFACWAARHGVSVAFALPTNADVVRTAHQIERALEVVLPDGGPGVVPLVSPRAMFEVAETAAANAASSEKEGPGPDADWIWRRFGYGCALAAAATSENGAETWLPGREPCAGLLRPRKRRRRDERVACPWRTTCGRFRAVRDACSAGIIVTSHKNLMAGVLQAPVDDGSGADDRIAVEELILRRCQVVVIDEVDLFQRSAIEEAGRGLVLDHARRTNTPLRRFDSDFGEVSGRLHGDIDANVRDAYFGLRYLSETYVSHLTYQRMSAAPPEKGRRAPGPGRQWIVPRRWDHWLTVRLFNVAPEEQATRSQLRMFRSLFQGGGSPLPGEPPGFADARRHLADVVTNGTGGTAVAEARPAIESLFPALPAGERTKAVNRMLRRAILEPIAKNLHRLMANNAQLVEIGVESAQEIADALGAYGRWRVAPTGPLGALSFAFTEYYDDEGDEPARLSTAAFGGDPHTYVLGLGDTTALAHAGTRRIVLGLSATAFFPGAPHHHVHTDPAWYVRDNNPKTVEVAATPIRDDRDNLLHVSGLDGATRAEATRRIAARLWSTALHGELERLRGADEQRARVLLATTSYAGARHVAEGLARASVDSARICLAVRPQEAGAPGTGSADGWQTIRADRLEDFPARKEADILIAPLARVQRGVNIIGAGNRSALGSVWLIVRPIPLLDEPAELLAHVQAAAHNAHPGPSTDPVTLLQDRRRTTEERLDDMVRRPPYFRAQHEAVKLAVVAETLNGAFQLIGRARRGGTDAVLHLVDGAMLDEQSGTSLAALIRLLHEKWRSDGALARMKTYYGTTLQAFFDYAGVEEDGETGC</sequence>
<gene>
    <name evidence="2" type="ORF">H4W34_006916</name>
</gene>
<dbReference type="Proteomes" id="UP000627838">
    <property type="component" value="Unassembled WGS sequence"/>
</dbReference>
<comment type="caution">
    <text evidence="2">The sequence shown here is derived from an EMBL/GenBank/DDBJ whole genome shotgun (WGS) entry which is preliminary data.</text>
</comment>
<protein>
    <recommendedName>
        <fullName evidence="4">Helicase ATP-binding domain-containing protein</fullName>
    </recommendedName>
</protein>
<evidence type="ECO:0000313" key="3">
    <source>
        <dbReference type="Proteomes" id="UP000627838"/>
    </source>
</evidence>
<evidence type="ECO:0000256" key="1">
    <source>
        <dbReference type="SAM" id="MobiDB-lite"/>
    </source>
</evidence>
<keyword evidence="3" id="KW-1185">Reference proteome</keyword>
<evidence type="ECO:0008006" key="4">
    <source>
        <dbReference type="Google" id="ProtNLM"/>
    </source>
</evidence>
<dbReference type="SUPFAM" id="SSF52540">
    <property type="entry name" value="P-loop containing nucleoside triphosphate hydrolases"/>
    <property type="match status" value="1"/>
</dbReference>
<dbReference type="InterPro" id="IPR027417">
    <property type="entry name" value="P-loop_NTPase"/>
</dbReference>
<reference evidence="2 3" key="1">
    <citation type="submission" date="2020-10" db="EMBL/GenBank/DDBJ databases">
        <title>Sequencing the genomes of 1000 actinobacteria strains.</title>
        <authorList>
            <person name="Klenk H.-P."/>
        </authorList>
    </citation>
    <scope>NUCLEOTIDE SEQUENCE [LARGE SCALE GENOMIC DNA]</scope>
    <source>
        <strain evidence="2 3">DSM 46744</strain>
    </source>
</reference>
<organism evidence="2 3">
    <name type="scientific">Actinomadura algeriensis</name>
    <dbReference type="NCBI Taxonomy" id="1679523"/>
    <lineage>
        <taxon>Bacteria</taxon>
        <taxon>Bacillati</taxon>
        <taxon>Actinomycetota</taxon>
        <taxon>Actinomycetes</taxon>
        <taxon>Streptosporangiales</taxon>
        <taxon>Thermomonosporaceae</taxon>
        <taxon>Actinomadura</taxon>
    </lineage>
</organism>